<dbReference type="OrthoDB" id="422700at2759"/>
<dbReference type="AlphaFoldDB" id="A0A9N9RZV0"/>
<feature type="domain" description="Josephin" evidence="7">
    <location>
        <begin position="1"/>
        <end position="169"/>
    </location>
</feature>
<sequence>MSAIYHERQSLMYCAIHALNNLMQCKSFTKQQFDVICSELSSNYINPHKSVLGIGNYDINSIIKALESKDLTVIWYDKRREITKESIQIDESYGYIMNLPTDYTFGFITIPLIKSRHWISLRKVNDKYYNLDSKLDKPKLIGEEEEFVSYLKSEMTSNNKELFIIKSKS</sequence>
<evidence type="ECO:0000256" key="4">
    <source>
        <dbReference type="ARBA" id="ARBA00022786"/>
    </source>
</evidence>
<dbReference type="GO" id="GO:0016579">
    <property type="term" value="P:protein deubiquitination"/>
    <property type="evidence" value="ECO:0007669"/>
    <property type="project" value="InterPro"/>
</dbReference>
<feature type="active site" evidence="6">
    <location>
        <position position="117"/>
    </location>
</feature>
<evidence type="ECO:0000256" key="2">
    <source>
        <dbReference type="ARBA" id="ARBA00012759"/>
    </source>
</evidence>
<dbReference type="EMBL" id="OU895879">
    <property type="protein sequence ID" value="CAG9807223.1"/>
    <property type="molecule type" value="Genomic_DNA"/>
</dbReference>
<dbReference type="SMART" id="SM01246">
    <property type="entry name" value="Josephin"/>
    <property type="match status" value="1"/>
</dbReference>
<feature type="active site" evidence="6">
    <location>
        <position position="14"/>
    </location>
</feature>
<dbReference type="PANTHER" id="PTHR13291">
    <property type="entry name" value="JOSEPHIN 1, 2"/>
    <property type="match status" value="1"/>
</dbReference>
<dbReference type="Pfam" id="PF02099">
    <property type="entry name" value="Josephin"/>
    <property type="match status" value="1"/>
</dbReference>
<evidence type="ECO:0000256" key="5">
    <source>
        <dbReference type="ARBA" id="ARBA00022801"/>
    </source>
</evidence>
<keyword evidence="5 6" id="KW-0378">Hydrolase</keyword>
<comment type="catalytic activity">
    <reaction evidence="1">
        <text>Thiol-dependent hydrolysis of ester, thioester, amide, peptide and isopeptide bonds formed by the C-terminal Gly of ubiquitin (a 76-residue protein attached to proteins as an intracellular targeting signal).</text>
        <dbReference type="EC" id="3.4.19.12"/>
    </reaction>
</comment>
<dbReference type="InterPro" id="IPR006155">
    <property type="entry name" value="Josephin"/>
</dbReference>
<dbReference type="Proteomes" id="UP001153620">
    <property type="component" value="Chromosome 3"/>
</dbReference>
<keyword evidence="3" id="KW-0645">Protease</keyword>
<protein>
    <recommendedName>
        <fullName evidence="2">ubiquitinyl hydrolase 1</fullName>
        <ecNumber evidence="2">3.4.19.12</ecNumber>
    </recommendedName>
</protein>
<proteinExistence type="predicted"/>
<evidence type="ECO:0000256" key="1">
    <source>
        <dbReference type="ARBA" id="ARBA00000707"/>
    </source>
</evidence>
<dbReference type="Gene3D" id="3.90.70.40">
    <property type="match status" value="1"/>
</dbReference>
<organism evidence="8 9">
    <name type="scientific">Chironomus riparius</name>
    <dbReference type="NCBI Taxonomy" id="315576"/>
    <lineage>
        <taxon>Eukaryota</taxon>
        <taxon>Metazoa</taxon>
        <taxon>Ecdysozoa</taxon>
        <taxon>Arthropoda</taxon>
        <taxon>Hexapoda</taxon>
        <taxon>Insecta</taxon>
        <taxon>Pterygota</taxon>
        <taxon>Neoptera</taxon>
        <taxon>Endopterygota</taxon>
        <taxon>Diptera</taxon>
        <taxon>Nematocera</taxon>
        <taxon>Chironomoidea</taxon>
        <taxon>Chironomidae</taxon>
        <taxon>Chironominae</taxon>
        <taxon>Chironomus</taxon>
    </lineage>
</organism>
<accession>A0A9N9RZV0</accession>
<dbReference type="GO" id="GO:0006508">
    <property type="term" value="P:proteolysis"/>
    <property type="evidence" value="ECO:0007669"/>
    <property type="project" value="UniProtKB-KW"/>
</dbReference>
<reference evidence="8" key="1">
    <citation type="submission" date="2022-01" db="EMBL/GenBank/DDBJ databases">
        <authorList>
            <person name="King R."/>
        </authorList>
    </citation>
    <scope>NUCLEOTIDE SEQUENCE</scope>
</reference>
<dbReference type="GO" id="GO:0004843">
    <property type="term" value="F:cysteine-type deubiquitinase activity"/>
    <property type="evidence" value="ECO:0007669"/>
    <property type="project" value="UniProtKB-EC"/>
</dbReference>
<name>A0A9N9RZV0_9DIPT</name>
<dbReference type="InterPro" id="IPR040053">
    <property type="entry name" value="JOSD1/2"/>
</dbReference>
<reference evidence="8" key="2">
    <citation type="submission" date="2022-10" db="EMBL/GenBank/DDBJ databases">
        <authorList>
            <consortium name="ENA_rothamsted_submissions"/>
            <consortium name="culmorum"/>
            <person name="King R."/>
        </authorList>
    </citation>
    <scope>NUCLEOTIDE SEQUENCE</scope>
</reference>
<keyword evidence="9" id="KW-1185">Reference proteome</keyword>
<dbReference type="PROSITE" id="PS50957">
    <property type="entry name" value="JOSEPHIN"/>
    <property type="match status" value="1"/>
</dbReference>
<dbReference type="EC" id="3.4.19.12" evidence="2"/>
<evidence type="ECO:0000256" key="6">
    <source>
        <dbReference type="PROSITE-ProRule" id="PRU00331"/>
    </source>
</evidence>
<evidence type="ECO:0000313" key="9">
    <source>
        <dbReference type="Proteomes" id="UP001153620"/>
    </source>
</evidence>
<dbReference type="PANTHER" id="PTHR13291:SF0">
    <property type="entry name" value="JOSEPHIN-LIKE PROTEIN"/>
    <property type="match status" value="1"/>
</dbReference>
<evidence type="ECO:0000259" key="7">
    <source>
        <dbReference type="PROSITE" id="PS50957"/>
    </source>
</evidence>
<keyword evidence="4" id="KW-0833">Ubl conjugation pathway</keyword>
<gene>
    <name evidence="8" type="ORF">CHIRRI_LOCUS10072</name>
</gene>
<feature type="active site" evidence="6">
    <location>
        <position position="132"/>
    </location>
</feature>
<evidence type="ECO:0000256" key="3">
    <source>
        <dbReference type="ARBA" id="ARBA00022670"/>
    </source>
</evidence>
<evidence type="ECO:0000313" key="8">
    <source>
        <dbReference type="EMBL" id="CAG9807223.1"/>
    </source>
</evidence>